<dbReference type="PANTHER" id="PTHR23411">
    <property type="entry name" value="TAPASIN"/>
    <property type="match status" value="1"/>
</dbReference>
<dbReference type="InterPro" id="IPR007110">
    <property type="entry name" value="Ig-like_dom"/>
</dbReference>
<keyword evidence="1" id="KW-1015">Disulfide bond</keyword>
<keyword evidence="6" id="KW-1185">Reference proteome</keyword>
<dbReference type="PROSITE" id="PS50835">
    <property type="entry name" value="IG_LIKE"/>
    <property type="match status" value="1"/>
</dbReference>
<evidence type="ECO:0000256" key="2">
    <source>
        <dbReference type="ARBA" id="ARBA00023319"/>
    </source>
</evidence>
<feature type="domain" description="Ig-like" evidence="4">
    <location>
        <begin position="151"/>
        <end position="248"/>
    </location>
</feature>
<evidence type="ECO:0000313" key="5">
    <source>
        <dbReference type="EMBL" id="KAG9342761.1"/>
    </source>
</evidence>
<dbReference type="CDD" id="cd00098">
    <property type="entry name" value="IgC1"/>
    <property type="match status" value="1"/>
</dbReference>
<evidence type="ECO:0000256" key="3">
    <source>
        <dbReference type="SAM" id="MobiDB-lite"/>
    </source>
</evidence>
<dbReference type="Gene3D" id="2.60.40.10">
    <property type="entry name" value="Immunoglobulins"/>
    <property type="match status" value="2"/>
</dbReference>
<keyword evidence="2" id="KW-0393">Immunoglobulin domain</keyword>
<dbReference type="AlphaFoldDB" id="A0A8T2NUG7"/>
<evidence type="ECO:0000313" key="6">
    <source>
        <dbReference type="Proteomes" id="UP000824540"/>
    </source>
</evidence>
<feature type="region of interest" description="Disordered" evidence="3">
    <location>
        <begin position="194"/>
        <end position="215"/>
    </location>
</feature>
<dbReference type="EMBL" id="JAFBMS010000026">
    <property type="protein sequence ID" value="KAG9342761.1"/>
    <property type="molecule type" value="Genomic_DNA"/>
</dbReference>
<feature type="region of interest" description="Disordered" evidence="3">
    <location>
        <begin position="22"/>
        <end position="48"/>
    </location>
</feature>
<name>A0A8T2NUG7_9TELE</name>
<protein>
    <recommendedName>
        <fullName evidence="4">Ig-like domain-containing protein</fullName>
    </recommendedName>
</protein>
<dbReference type="Pfam" id="PF07654">
    <property type="entry name" value="C1-set"/>
    <property type="match status" value="1"/>
</dbReference>
<feature type="compositionally biased region" description="Polar residues" evidence="3">
    <location>
        <begin position="22"/>
        <end position="36"/>
    </location>
</feature>
<evidence type="ECO:0000256" key="1">
    <source>
        <dbReference type="ARBA" id="ARBA00023157"/>
    </source>
</evidence>
<dbReference type="SMART" id="SM00407">
    <property type="entry name" value="IGc1"/>
    <property type="match status" value="1"/>
</dbReference>
<organism evidence="5 6">
    <name type="scientific">Albula glossodonta</name>
    <name type="common">roundjaw bonefish</name>
    <dbReference type="NCBI Taxonomy" id="121402"/>
    <lineage>
        <taxon>Eukaryota</taxon>
        <taxon>Metazoa</taxon>
        <taxon>Chordata</taxon>
        <taxon>Craniata</taxon>
        <taxon>Vertebrata</taxon>
        <taxon>Euteleostomi</taxon>
        <taxon>Actinopterygii</taxon>
        <taxon>Neopterygii</taxon>
        <taxon>Teleostei</taxon>
        <taxon>Albuliformes</taxon>
        <taxon>Albulidae</taxon>
        <taxon>Albula</taxon>
    </lineage>
</organism>
<sequence length="254" mass="27473">MSCDRSFWKKNAPLQVSLTPWGTTRIRSPPGSTISPPETPQAPDTEVTPTSLWPRPALFQPCLGSQLKSLILNMWTLLWLPCLLSMIHYCDGEVSVSQSPAVLSTMANESVTLRCTASEYIDDDMGLYLLQPGEILGMSSHHLAGRSSSSPVISMMPPSSEEVSSSKHATLLCLVNQFYPDSVSVSWTVDGSAPNVKQQDSQSVRSSDGTYSMSSSLTLPRSAWESGEVFACAVAHSSLQSPATQSIRRSQCVA</sequence>
<evidence type="ECO:0000259" key="4">
    <source>
        <dbReference type="PROSITE" id="PS50835"/>
    </source>
</evidence>
<gene>
    <name evidence="5" type="ORF">JZ751_015625</name>
</gene>
<dbReference type="InterPro" id="IPR036179">
    <property type="entry name" value="Ig-like_dom_sf"/>
</dbReference>
<accession>A0A8T2NUG7</accession>
<dbReference type="SUPFAM" id="SSF48726">
    <property type="entry name" value="Immunoglobulin"/>
    <property type="match status" value="2"/>
</dbReference>
<dbReference type="InterPro" id="IPR050380">
    <property type="entry name" value="Immune_Resp_Modulators"/>
</dbReference>
<dbReference type="FunFam" id="2.60.40.10:FF:000283">
    <property type="entry name" value="Immunoglobulin kappa constant"/>
    <property type="match status" value="1"/>
</dbReference>
<dbReference type="OrthoDB" id="6103117at2759"/>
<comment type="caution">
    <text evidence="5">The sequence shown here is derived from an EMBL/GenBank/DDBJ whole genome shotgun (WGS) entry which is preliminary data.</text>
</comment>
<dbReference type="InterPro" id="IPR003597">
    <property type="entry name" value="Ig_C1-set"/>
</dbReference>
<proteinExistence type="predicted"/>
<dbReference type="Proteomes" id="UP000824540">
    <property type="component" value="Unassembled WGS sequence"/>
</dbReference>
<reference evidence="5" key="1">
    <citation type="thesis" date="2021" institute="BYU ScholarsArchive" country="Provo, UT, USA">
        <title>Applications of and Algorithms for Genome Assembly and Genomic Analyses with an Emphasis on Marine Teleosts.</title>
        <authorList>
            <person name="Pickett B.D."/>
        </authorList>
    </citation>
    <scope>NUCLEOTIDE SEQUENCE</scope>
    <source>
        <strain evidence="5">HI-2016</strain>
    </source>
</reference>
<dbReference type="InterPro" id="IPR013783">
    <property type="entry name" value="Ig-like_fold"/>
</dbReference>